<protein>
    <submittedName>
        <fullName evidence="2">Uncharacterized protein</fullName>
    </submittedName>
</protein>
<organism evidence="2 3">
    <name type="scientific">Helianthus annuus</name>
    <name type="common">Common sunflower</name>
    <dbReference type="NCBI Taxonomy" id="4232"/>
    <lineage>
        <taxon>Eukaryota</taxon>
        <taxon>Viridiplantae</taxon>
        <taxon>Streptophyta</taxon>
        <taxon>Embryophyta</taxon>
        <taxon>Tracheophyta</taxon>
        <taxon>Spermatophyta</taxon>
        <taxon>Magnoliopsida</taxon>
        <taxon>eudicotyledons</taxon>
        <taxon>Gunneridae</taxon>
        <taxon>Pentapetalae</taxon>
        <taxon>asterids</taxon>
        <taxon>campanulids</taxon>
        <taxon>Asterales</taxon>
        <taxon>Asteraceae</taxon>
        <taxon>Asteroideae</taxon>
        <taxon>Heliantheae alliance</taxon>
        <taxon>Heliantheae</taxon>
        <taxon>Helianthus</taxon>
    </lineage>
</organism>
<keyword evidence="1" id="KW-0812">Transmembrane</keyword>
<reference evidence="2" key="1">
    <citation type="journal article" date="2017" name="Nature">
        <title>The sunflower genome provides insights into oil metabolism, flowering and Asterid evolution.</title>
        <authorList>
            <person name="Badouin H."/>
            <person name="Gouzy J."/>
            <person name="Grassa C.J."/>
            <person name="Murat F."/>
            <person name="Staton S.E."/>
            <person name="Cottret L."/>
            <person name="Lelandais-Briere C."/>
            <person name="Owens G.L."/>
            <person name="Carrere S."/>
            <person name="Mayjonade B."/>
            <person name="Legrand L."/>
            <person name="Gill N."/>
            <person name="Kane N.C."/>
            <person name="Bowers J.E."/>
            <person name="Hubner S."/>
            <person name="Bellec A."/>
            <person name="Berard A."/>
            <person name="Berges H."/>
            <person name="Blanchet N."/>
            <person name="Boniface M.C."/>
            <person name="Brunel D."/>
            <person name="Catrice O."/>
            <person name="Chaidir N."/>
            <person name="Claudel C."/>
            <person name="Donnadieu C."/>
            <person name="Faraut T."/>
            <person name="Fievet G."/>
            <person name="Helmstetter N."/>
            <person name="King M."/>
            <person name="Knapp S.J."/>
            <person name="Lai Z."/>
            <person name="Le Paslier M.C."/>
            <person name="Lippi Y."/>
            <person name="Lorenzon L."/>
            <person name="Mandel J.R."/>
            <person name="Marage G."/>
            <person name="Marchand G."/>
            <person name="Marquand E."/>
            <person name="Bret-Mestries E."/>
            <person name="Morien E."/>
            <person name="Nambeesan S."/>
            <person name="Nguyen T."/>
            <person name="Pegot-Espagnet P."/>
            <person name="Pouilly N."/>
            <person name="Raftis F."/>
            <person name="Sallet E."/>
            <person name="Schiex T."/>
            <person name="Thomas J."/>
            <person name="Vandecasteele C."/>
            <person name="Vares D."/>
            <person name="Vear F."/>
            <person name="Vautrin S."/>
            <person name="Crespi M."/>
            <person name="Mangin B."/>
            <person name="Burke J.M."/>
            <person name="Salse J."/>
            <person name="Munos S."/>
            <person name="Vincourt P."/>
            <person name="Rieseberg L.H."/>
            <person name="Langlade N.B."/>
        </authorList>
    </citation>
    <scope>NUCLEOTIDE SEQUENCE</scope>
    <source>
        <tissue evidence="2">Leaves</tissue>
    </source>
</reference>
<keyword evidence="1" id="KW-1133">Transmembrane helix</keyword>
<keyword evidence="1" id="KW-0472">Membrane</keyword>
<feature type="transmembrane region" description="Helical" evidence="1">
    <location>
        <begin position="55"/>
        <end position="74"/>
    </location>
</feature>
<sequence length="92" mass="10305">MLFTPHSCSDRHPNFTSPSNSHHQFHTHNLCYLHPQQMGRFIWSTPSFDSKSGRFILFILLVITASFFTGTFFGRNSPAISSFQSPGVGGKA</sequence>
<proteinExistence type="predicted"/>
<comment type="caution">
    <text evidence="2">The sequence shown here is derived from an EMBL/GenBank/DDBJ whole genome shotgun (WGS) entry which is preliminary data.</text>
</comment>
<evidence type="ECO:0000313" key="2">
    <source>
        <dbReference type="EMBL" id="KAF5772125.1"/>
    </source>
</evidence>
<dbReference type="AlphaFoldDB" id="A0A9K3EDY5"/>
<name>A0A9K3EDY5_HELAN</name>
<evidence type="ECO:0000313" key="3">
    <source>
        <dbReference type="Proteomes" id="UP000215914"/>
    </source>
</evidence>
<gene>
    <name evidence="2" type="ORF">HanXRQr2_Chr13g0573071</name>
</gene>
<accession>A0A9K3EDY5</accession>
<evidence type="ECO:0000256" key="1">
    <source>
        <dbReference type="SAM" id="Phobius"/>
    </source>
</evidence>
<keyword evidence="3" id="KW-1185">Reference proteome</keyword>
<dbReference type="Proteomes" id="UP000215914">
    <property type="component" value="Unassembled WGS sequence"/>
</dbReference>
<reference evidence="2" key="2">
    <citation type="submission" date="2020-06" db="EMBL/GenBank/DDBJ databases">
        <title>Helianthus annuus Genome sequencing and assembly Release 2.</title>
        <authorList>
            <person name="Gouzy J."/>
            <person name="Langlade N."/>
            <person name="Munos S."/>
        </authorList>
    </citation>
    <scope>NUCLEOTIDE SEQUENCE</scope>
    <source>
        <tissue evidence="2">Leaves</tissue>
    </source>
</reference>
<dbReference type="EMBL" id="MNCJ02000328">
    <property type="protein sequence ID" value="KAF5772125.1"/>
    <property type="molecule type" value="Genomic_DNA"/>
</dbReference>
<dbReference type="Gramene" id="mRNA:HanXRQr2_Chr13g0573071">
    <property type="protein sequence ID" value="mRNA:HanXRQr2_Chr13g0573071"/>
    <property type="gene ID" value="HanXRQr2_Chr13g0573071"/>
</dbReference>